<accession>A0ABV1A3K7</accession>
<dbReference type="EMBL" id="JAHRIP010082225">
    <property type="protein sequence ID" value="MEQ2313124.1"/>
    <property type="molecule type" value="Genomic_DNA"/>
</dbReference>
<proteinExistence type="predicted"/>
<dbReference type="Proteomes" id="UP001469553">
    <property type="component" value="Unassembled WGS sequence"/>
</dbReference>
<protein>
    <submittedName>
        <fullName evidence="1">Uncharacterized protein</fullName>
    </submittedName>
</protein>
<evidence type="ECO:0000313" key="1">
    <source>
        <dbReference type="EMBL" id="MEQ2313124.1"/>
    </source>
</evidence>
<keyword evidence="2" id="KW-1185">Reference proteome</keyword>
<evidence type="ECO:0000313" key="2">
    <source>
        <dbReference type="Proteomes" id="UP001469553"/>
    </source>
</evidence>
<reference evidence="1 2" key="1">
    <citation type="submission" date="2021-06" db="EMBL/GenBank/DDBJ databases">
        <authorList>
            <person name="Palmer J.M."/>
        </authorList>
    </citation>
    <scope>NUCLEOTIDE SEQUENCE [LARGE SCALE GENOMIC DNA]</scope>
    <source>
        <strain evidence="1 2">AS_MEX2019</strain>
        <tissue evidence="1">Muscle</tissue>
    </source>
</reference>
<comment type="caution">
    <text evidence="1">The sequence shown here is derived from an EMBL/GenBank/DDBJ whole genome shotgun (WGS) entry which is preliminary data.</text>
</comment>
<gene>
    <name evidence="1" type="ORF">AMECASPLE_038313</name>
</gene>
<name>A0ABV1A3K7_9TELE</name>
<organism evidence="1 2">
    <name type="scientific">Ameca splendens</name>
    <dbReference type="NCBI Taxonomy" id="208324"/>
    <lineage>
        <taxon>Eukaryota</taxon>
        <taxon>Metazoa</taxon>
        <taxon>Chordata</taxon>
        <taxon>Craniata</taxon>
        <taxon>Vertebrata</taxon>
        <taxon>Euteleostomi</taxon>
        <taxon>Actinopterygii</taxon>
        <taxon>Neopterygii</taxon>
        <taxon>Teleostei</taxon>
        <taxon>Neoteleostei</taxon>
        <taxon>Acanthomorphata</taxon>
        <taxon>Ovalentaria</taxon>
        <taxon>Atherinomorphae</taxon>
        <taxon>Cyprinodontiformes</taxon>
        <taxon>Goodeidae</taxon>
        <taxon>Ameca</taxon>
    </lineage>
</organism>
<sequence length="106" mass="12399">MEEHSKINYALFSAKKTPAHLMKWSMVYVNFILVSCEEIMIQKRFFVLLMTSHAHVISLPDDQVSQDHSDHMIKHNRSIPSKTHQQMWKMPIYQITNPSLNSICSV</sequence>